<evidence type="ECO:0000313" key="1">
    <source>
        <dbReference type="EMBL" id="GFT93450.1"/>
    </source>
</evidence>
<reference evidence="1" key="1">
    <citation type="submission" date="2020-08" db="EMBL/GenBank/DDBJ databases">
        <title>Multicomponent nature underlies the extraordinary mechanical properties of spider dragline silk.</title>
        <authorList>
            <person name="Kono N."/>
            <person name="Nakamura H."/>
            <person name="Mori M."/>
            <person name="Yoshida Y."/>
            <person name="Ohtoshi R."/>
            <person name="Malay A.D."/>
            <person name="Moran D.A.P."/>
            <person name="Tomita M."/>
            <person name="Numata K."/>
            <person name="Arakawa K."/>
        </authorList>
    </citation>
    <scope>NUCLEOTIDE SEQUENCE</scope>
</reference>
<proteinExistence type="predicted"/>
<dbReference type="AlphaFoldDB" id="A0A8X6Q0U9"/>
<evidence type="ECO:0000313" key="2">
    <source>
        <dbReference type="Proteomes" id="UP000887013"/>
    </source>
</evidence>
<sequence>MNGAAGSGVHSRLFSQYSPVGKYLTNFGAEAQVIFFLAVTNLQLELDLMKRMLILISRSTIETIALQHLSESLIASKIKTSYSGTNYERQNCTVPMDIITCGHRW</sequence>
<protein>
    <submittedName>
        <fullName evidence="1">Uncharacterized protein</fullName>
    </submittedName>
</protein>
<organism evidence="1 2">
    <name type="scientific">Nephila pilipes</name>
    <name type="common">Giant wood spider</name>
    <name type="synonym">Nephila maculata</name>
    <dbReference type="NCBI Taxonomy" id="299642"/>
    <lineage>
        <taxon>Eukaryota</taxon>
        <taxon>Metazoa</taxon>
        <taxon>Ecdysozoa</taxon>
        <taxon>Arthropoda</taxon>
        <taxon>Chelicerata</taxon>
        <taxon>Arachnida</taxon>
        <taxon>Araneae</taxon>
        <taxon>Araneomorphae</taxon>
        <taxon>Entelegynae</taxon>
        <taxon>Araneoidea</taxon>
        <taxon>Nephilidae</taxon>
        <taxon>Nephila</taxon>
    </lineage>
</organism>
<dbReference type="Proteomes" id="UP000887013">
    <property type="component" value="Unassembled WGS sequence"/>
</dbReference>
<accession>A0A8X6Q0U9</accession>
<dbReference type="EMBL" id="BMAW01121305">
    <property type="protein sequence ID" value="GFT93450.1"/>
    <property type="molecule type" value="Genomic_DNA"/>
</dbReference>
<keyword evidence="2" id="KW-1185">Reference proteome</keyword>
<name>A0A8X6Q0U9_NEPPI</name>
<comment type="caution">
    <text evidence="1">The sequence shown here is derived from an EMBL/GenBank/DDBJ whole genome shotgun (WGS) entry which is preliminary data.</text>
</comment>
<gene>
    <name evidence="1" type="ORF">NPIL_346961</name>
</gene>